<dbReference type="EMBL" id="CP104013">
    <property type="protein sequence ID" value="UYP48247.1"/>
    <property type="molecule type" value="Genomic_DNA"/>
</dbReference>
<keyword evidence="1" id="KW-0433">Leucine-rich repeat</keyword>
<dbReference type="PANTHER" id="PTHR46652:SF3">
    <property type="entry name" value="LEUCINE-RICH REPEAT-CONTAINING PROTEIN 9"/>
    <property type="match status" value="1"/>
</dbReference>
<evidence type="ECO:0008006" key="5">
    <source>
        <dbReference type="Google" id="ProtNLM"/>
    </source>
</evidence>
<name>A0ABY6I0Y9_9ARCH</name>
<evidence type="ECO:0000313" key="4">
    <source>
        <dbReference type="Proteomes" id="UP001208689"/>
    </source>
</evidence>
<evidence type="ECO:0000256" key="2">
    <source>
        <dbReference type="ARBA" id="ARBA00022737"/>
    </source>
</evidence>
<gene>
    <name evidence="3" type="ORF">NEF87_004532</name>
</gene>
<dbReference type="InterPro" id="IPR003591">
    <property type="entry name" value="Leu-rich_rpt_typical-subtyp"/>
</dbReference>
<proteinExistence type="predicted"/>
<dbReference type="SMART" id="SM00365">
    <property type="entry name" value="LRR_SD22"/>
    <property type="match status" value="3"/>
</dbReference>
<protein>
    <recommendedName>
        <fullName evidence="5">Leucine-rich repeat domain-containing protein</fullName>
    </recommendedName>
</protein>
<dbReference type="Gene3D" id="3.80.10.10">
    <property type="entry name" value="Ribonuclease Inhibitor"/>
    <property type="match status" value="1"/>
</dbReference>
<organism evidence="3 4">
    <name type="scientific">Candidatus Lokiarchaeum ossiferum</name>
    <dbReference type="NCBI Taxonomy" id="2951803"/>
    <lineage>
        <taxon>Archaea</taxon>
        <taxon>Promethearchaeati</taxon>
        <taxon>Promethearchaeota</taxon>
        <taxon>Promethearchaeia</taxon>
        <taxon>Promethearchaeales</taxon>
        <taxon>Promethearchaeaceae</taxon>
        <taxon>Candidatus Lokiarchaeum</taxon>
    </lineage>
</organism>
<evidence type="ECO:0000256" key="1">
    <source>
        <dbReference type="ARBA" id="ARBA00022614"/>
    </source>
</evidence>
<dbReference type="SMART" id="SM00369">
    <property type="entry name" value="LRR_TYP"/>
    <property type="match status" value="2"/>
</dbReference>
<dbReference type="InterPro" id="IPR025875">
    <property type="entry name" value="Leu-rich_rpt_4"/>
</dbReference>
<dbReference type="InterPro" id="IPR050836">
    <property type="entry name" value="SDS22/Internalin_LRR"/>
</dbReference>
<reference evidence="3" key="1">
    <citation type="submission" date="2022-09" db="EMBL/GenBank/DDBJ databases">
        <title>Actin cytoskeleton and complex cell architecture in an #Asgard archaeon.</title>
        <authorList>
            <person name="Ponce Toledo R.I."/>
            <person name="Schleper C."/>
            <person name="Rodrigues Oliveira T."/>
            <person name="Wollweber F."/>
            <person name="Xu J."/>
            <person name="Rittmann S."/>
            <person name="Klingl A."/>
            <person name="Pilhofer M."/>
        </authorList>
    </citation>
    <scope>NUCLEOTIDE SEQUENCE</scope>
    <source>
        <strain evidence="3">B-35</strain>
    </source>
</reference>
<dbReference type="Pfam" id="PF12799">
    <property type="entry name" value="LRR_4"/>
    <property type="match status" value="1"/>
</dbReference>
<accession>A0ABY6I0Y9</accession>
<dbReference type="PRINTS" id="PR00019">
    <property type="entry name" value="LEURICHRPT"/>
</dbReference>
<sequence length="212" mass="24269">MFFNPKLKLKLIKDVNERRSIQSIMNILDNSFGFNYSVSNGHVIEIQLISVGLALIPRQFGNFPHLNKIQVPSNRIKKLRNIDGCQNATIINLSGNQLKSSALEQMISLTKLISLNLSENQLESYYELGLLKNLEFLDLSYNNITKIPDCAFSHLKSLNLSNNPIFELENLHRYESLVQIRMDNCNLPTKEIDILEEGIEAIKDYCRDKALN</sequence>
<keyword evidence="4" id="KW-1185">Reference proteome</keyword>
<dbReference type="Proteomes" id="UP001208689">
    <property type="component" value="Chromosome"/>
</dbReference>
<keyword evidence="2" id="KW-0677">Repeat</keyword>
<dbReference type="InterPro" id="IPR001611">
    <property type="entry name" value="Leu-rich_rpt"/>
</dbReference>
<dbReference type="PROSITE" id="PS51450">
    <property type="entry name" value="LRR"/>
    <property type="match status" value="3"/>
</dbReference>
<dbReference type="PANTHER" id="PTHR46652">
    <property type="entry name" value="LEUCINE-RICH REPEAT AND IQ DOMAIN-CONTAINING PROTEIN 1-RELATED"/>
    <property type="match status" value="1"/>
</dbReference>
<evidence type="ECO:0000313" key="3">
    <source>
        <dbReference type="EMBL" id="UYP48247.1"/>
    </source>
</evidence>
<dbReference type="InterPro" id="IPR032675">
    <property type="entry name" value="LRR_dom_sf"/>
</dbReference>
<dbReference type="SUPFAM" id="SSF52058">
    <property type="entry name" value="L domain-like"/>
    <property type="match status" value="1"/>
</dbReference>